<keyword evidence="6" id="KW-0418">Kinase</keyword>
<gene>
    <name evidence="14" type="ORF">GWK10_06755</name>
</gene>
<accession>A0A6M0CIV1</accession>
<keyword evidence="10" id="KW-1133">Transmembrane helix</keyword>
<dbReference type="InterPro" id="IPR011712">
    <property type="entry name" value="Sig_transdc_His_kin_sub3_dim/P"/>
</dbReference>
<keyword evidence="11" id="KW-0732">Signal</keyword>
<dbReference type="GO" id="GO:0046983">
    <property type="term" value="F:protein dimerization activity"/>
    <property type="evidence" value="ECO:0007669"/>
    <property type="project" value="InterPro"/>
</dbReference>
<comment type="caution">
    <text evidence="14">The sequence shown here is derived from an EMBL/GenBank/DDBJ whole genome shotgun (WGS) entry which is preliminary data.</text>
</comment>
<evidence type="ECO:0000256" key="11">
    <source>
        <dbReference type="SAM" id="SignalP"/>
    </source>
</evidence>
<dbReference type="InterPro" id="IPR003594">
    <property type="entry name" value="HATPase_dom"/>
</dbReference>
<evidence type="ECO:0000256" key="9">
    <source>
        <dbReference type="SAM" id="Coils"/>
    </source>
</evidence>
<evidence type="ECO:0000256" key="3">
    <source>
        <dbReference type="ARBA" id="ARBA00022553"/>
    </source>
</evidence>
<dbReference type="CDD" id="cd16917">
    <property type="entry name" value="HATPase_UhpB-NarQ-NarX-like"/>
    <property type="match status" value="1"/>
</dbReference>
<comment type="catalytic activity">
    <reaction evidence="1">
        <text>ATP + protein L-histidine = ADP + protein N-phospho-L-histidine.</text>
        <dbReference type="EC" id="2.7.13.3"/>
    </reaction>
</comment>
<evidence type="ECO:0000259" key="12">
    <source>
        <dbReference type="Pfam" id="PF02518"/>
    </source>
</evidence>
<keyword evidence="4" id="KW-0808">Transferase</keyword>
<evidence type="ECO:0000256" key="4">
    <source>
        <dbReference type="ARBA" id="ARBA00022679"/>
    </source>
</evidence>
<dbReference type="Pfam" id="PF07730">
    <property type="entry name" value="HisKA_3"/>
    <property type="match status" value="1"/>
</dbReference>
<dbReference type="GO" id="GO:0005524">
    <property type="term" value="F:ATP binding"/>
    <property type="evidence" value="ECO:0007669"/>
    <property type="project" value="UniProtKB-KW"/>
</dbReference>
<protein>
    <recommendedName>
        <fullName evidence="2">histidine kinase</fullName>
        <ecNumber evidence="2">2.7.13.3</ecNumber>
    </recommendedName>
</protein>
<feature type="chain" id="PRO_5026930292" description="histidine kinase" evidence="11">
    <location>
        <begin position="20"/>
        <end position="685"/>
    </location>
</feature>
<dbReference type="RefSeq" id="WP_164030621.1">
    <property type="nucleotide sequence ID" value="NZ_JAABOQ010000003.1"/>
</dbReference>
<dbReference type="Gene3D" id="3.30.565.10">
    <property type="entry name" value="Histidine kinase-like ATPase, C-terminal domain"/>
    <property type="match status" value="1"/>
</dbReference>
<dbReference type="PANTHER" id="PTHR24421">
    <property type="entry name" value="NITRATE/NITRITE SENSOR PROTEIN NARX-RELATED"/>
    <property type="match status" value="1"/>
</dbReference>
<dbReference type="SUPFAM" id="SSF55874">
    <property type="entry name" value="ATPase domain of HSP90 chaperone/DNA topoisomerase II/histidine kinase"/>
    <property type="match status" value="1"/>
</dbReference>
<evidence type="ECO:0000256" key="1">
    <source>
        <dbReference type="ARBA" id="ARBA00000085"/>
    </source>
</evidence>
<evidence type="ECO:0000256" key="10">
    <source>
        <dbReference type="SAM" id="Phobius"/>
    </source>
</evidence>
<evidence type="ECO:0000259" key="13">
    <source>
        <dbReference type="Pfam" id="PF07730"/>
    </source>
</evidence>
<dbReference type="Gene3D" id="1.20.5.1930">
    <property type="match status" value="1"/>
</dbReference>
<evidence type="ECO:0000256" key="2">
    <source>
        <dbReference type="ARBA" id="ARBA00012438"/>
    </source>
</evidence>
<feature type="coiled-coil region" evidence="9">
    <location>
        <begin position="391"/>
        <end position="418"/>
    </location>
</feature>
<dbReference type="SMART" id="SM00028">
    <property type="entry name" value="TPR"/>
    <property type="match status" value="4"/>
</dbReference>
<feature type="transmembrane region" description="Helical" evidence="10">
    <location>
        <begin position="419"/>
        <end position="439"/>
    </location>
</feature>
<keyword evidence="5" id="KW-0547">Nucleotide-binding</keyword>
<feature type="domain" description="Signal transduction histidine kinase subgroup 3 dimerisation and phosphoacceptor" evidence="13">
    <location>
        <begin position="480"/>
        <end position="532"/>
    </location>
</feature>
<evidence type="ECO:0000313" key="14">
    <source>
        <dbReference type="EMBL" id="NER16903.1"/>
    </source>
</evidence>
<dbReference type="PROSITE" id="PS51257">
    <property type="entry name" value="PROKAR_LIPOPROTEIN"/>
    <property type="match status" value="1"/>
</dbReference>
<evidence type="ECO:0000256" key="6">
    <source>
        <dbReference type="ARBA" id="ARBA00022777"/>
    </source>
</evidence>
<dbReference type="AlphaFoldDB" id="A0A6M0CIV1"/>
<dbReference type="InterPro" id="IPR019734">
    <property type="entry name" value="TPR_rpt"/>
</dbReference>
<keyword evidence="7" id="KW-0067">ATP-binding</keyword>
<evidence type="ECO:0000313" key="15">
    <source>
        <dbReference type="Proteomes" id="UP000474296"/>
    </source>
</evidence>
<dbReference type="EMBL" id="JAABOQ010000003">
    <property type="protein sequence ID" value="NER16903.1"/>
    <property type="molecule type" value="Genomic_DNA"/>
</dbReference>
<keyword evidence="8" id="KW-0902">Two-component regulatory system</keyword>
<keyword evidence="9" id="KW-0175">Coiled coil</keyword>
<evidence type="ECO:0000256" key="7">
    <source>
        <dbReference type="ARBA" id="ARBA00022840"/>
    </source>
</evidence>
<dbReference type="InterPro" id="IPR050482">
    <property type="entry name" value="Sensor_HK_TwoCompSys"/>
</dbReference>
<reference evidence="14 15" key="1">
    <citation type="submission" date="2020-01" db="EMBL/GenBank/DDBJ databases">
        <title>Spongiivirga citrea KCTC 32990T.</title>
        <authorList>
            <person name="Wang G."/>
        </authorList>
    </citation>
    <scope>NUCLEOTIDE SEQUENCE [LARGE SCALE GENOMIC DNA]</scope>
    <source>
        <strain evidence="14 15">KCTC 32990</strain>
    </source>
</reference>
<feature type="domain" description="Histidine kinase/HSP90-like ATPase" evidence="12">
    <location>
        <begin position="586"/>
        <end position="670"/>
    </location>
</feature>
<dbReference type="PANTHER" id="PTHR24421:SF10">
    <property type="entry name" value="NITRATE_NITRITE SENSOR PROTEIN NARQ"/>
    <property type="match status" value="1"/>
</dbReference>
<evidence type="ECO:0000256" key="5">
    <source>
        <dbReference type="ARBA" id="ARBA00022741"/>
    </source>
</evidence>
<name>A0A6M0CIV1_9FLAO</name>
<organism evidence="14 15">
    <name type="scientific">Spongiivirga citrea</name>
    <dbReference type="NCBI Taxonomy" id="1481457"/>
    <lineage>
        <taxon>Bacteria</taxon>
        <taxon>Pseudomonadati</taxon>
        <taxon>Bacteroidota</taxon>
        <taxon>Flavobacteriia</taxon>
        <taxon>Flavobacteriales</taxon>
        <taxon>Flavobacteriaceae</taxon>
        <taxon>Spongiivirga</taxon>
    </lineage>
</organism>
<keyword evidence="10" id="KW-0472">Membrane</keyword>
<dbReference type="Proteomes" id="UP000474296">
    <property type="component" value="Unassembled WGS sequence"/>
</dbReference>
<dbReference type="GO" id="GO:0016020">
    <property type="term" value="C:membrane"/>
    <property type="evidence" value="ECO:0007669"/>
    <property type="project" value="InterPro"/>
</dbReference>
<dbReference type="Gene3D" id="1.25.40.10">
    <property type="entry name" value="Tetratricopeptide repeat domain"/>
    <property type="match status" value="1"/>
</dbReference>
<proteinExistence type="predicted"/>
<dbReference type="EC" id="2.7.13.3" evidence="2"/>
<dbReference type="Pfam" id="PF13424">
    <property type="entry name" value="TPR_12"/>
    <property type="match status" value="1"/>
</dbReference>
<dbReference type="GO" id="GO:0000155">
    <property type="term" value="F:phosphorelay sensor kinase activity"/>
    <property type="evidence" value="ECO:0007669"/>
    <property type="project" value="InterPro"/>
</dbReference>
<dbReference type="InterPro" id="IPR036890">
    <property type="entry name" value="HATPase_C_sf"/>
</dbReference>
<evidence type="ECO:0000256" key="8">
    <source>
        <dbReference type="ARBA" id="ARBA00023012"/>
    </source>
</evidence>
<feature type="signal peptide" evidence="11">
    <location>
        <begin position="1"/>
        <end position="19"/>
    </location>
</feature>
<keyword evidence="15" id="KW-1185">Reference proteome</keyword>
<dbReference type="SUPFAM" id="SSF48452">
    <property type="entry name" value="TPR-like"/>
    <property type="match status" value="2"/>
</dbReference>
<dbReference type="Pfam" id="PF02518">
    <property type="entry name" value="HATPase_c"/>
    <property type="match status" value="1"/>
</dbReference>
<keyword evidence="10" id="KW-0812">Transmembrane</keyword>
<dbReference type="InterPro" id="IPR011990">
    <property type="entry name" value="TPR-like_helical_dom_sf"/>
</dbReference>
<sequence>MYRIAFVFFLLLFFSCSKKNEVLTPEFKVELIKDIISRSQYADTTKQHKLQLADSAKSLINTLQKDTLYNELAIEVASCYYMIREWDLYTKATDVFLENAKRINDSAAIAKGYYNYGLIKNRILQYDSAYYYYYKAFKEYQKLGNNKRIGRSALGMALIQRKKGDLIGAEASYIVSLDAFKKIEASEYIGDCINGLGILRRAMRDYDQAILYHEEYLELKSGLDDELEKALPFNNLGWDYENKGDLIKAKSYYEKGLALYELKQKKTSTYGILIDNYAHVRFLQGEVGHLPAPYFEALAIADNLNNLNLAISANLNLSEYYGHVGDISNAKKYATNAYEIGRDNIYLEKVPKALKQLQSLTVGNEALRYANLYIKLTDSLQQEERRSRDQFARIRFESDELEAEKESLQMENEKNETRIQWLTIVTLGVLLIGLLLFIIKRQQDSKRKLLVAQRQQKANEEIYQLMLTQQTKLNEGRSMERKRFSKELHDGVLSRLFGVRLSLESMNLNGQNSTKELYVNELQGIEKEIRQISHDLGSDIFEGKQDFVNVVDDLLIRQSSIAAWKYELIDDDLINWGVVSSPFKMHMYRIIQEALQNINKYADARLVHIIFDNKENGITITIKDDGKGFNLKETSRRKGIGLQNMRSRAKEINAKIEIESEINKGTSITLSGIKIETSALANGNE</sequence>
<keyword evidence="3" id="KW-0597">Phosphoprotein</keyword>